<organism evidence="2 3">
    <name type="scientific">Candolleomyces eurysporus</name>
    <dbReference type="NCBI Taxonomy" id="2828524"/>
    <lineage>
        <taxon>Eukaryota</taxon>
        <taxon>Fungi</taxon>
        <taxon>Dikarya</taxon>
        <taxon>Basidiomycota</taxon>
        <taxon>Agaricomycotina</taxon>
        <taxon>Agaricomycetes</taxon>
        <taxon>Agaricomycetidae</taxon>
        <taxon>Agaricales</taxon>
        <taxon>Agaricineae</taxon>
        <taxon>Psathyrellaceae</taxon>
        <taxon>Candolleomyces</taxon>
    </lineage>
</organism>
<feature type="non-terminal residue" evidence="2">
    <location>
        <position position="192"/>
    </location>
</feature>
<name>A0A9W8J1V8_9AGAR</name>
<dbReference type="Proteomes" id="UP001140091">
    <property type="component" value="Unassembled WGS sequence"/>
</dbReference>
<reference evidence="2" key="1">
    <citation type="submission" date="2022-06" db="EMBL/GenBank/DDBJ databases">
        <title>Genome Sequence of Candolleomyces eurysporus.</title>
        <authorList>
            <person name="Buettner E."/>
        </authorList>
    </citation>
    <scope>NUCLEOTIDE SEQUENCE</scope>
    <source>
        <strain evidence="2">VTCC 930004</strain>
    </source>
</reference>
<keyword evidence="3" id="KW-1185">Reference proteome</keyword>
<feature type="signal peptide" evidence="1">
    <location>
        <begin position="1"/>
        <end position="21"/>
    </location>
</feature>
<accession>A0A9W8J1V8</accession>
<evidence type="ECO:0000256" key="1">
    <source>
        <dbReference type="SAM" id="SignalP"/>
    </source>
</evidence>
<evidence type="ECO:0000313" key="3">
    <source>
        <dbReference type="Proteomes" id="UP001140091"/>
    </source>
</evidence>
<proteinExistence type="predicted"/>
<dbReference type="AlphaFoldDB" id="A0A9W8J1V8"/>
<sequence>MAWVQVVVNWFLCVFSELGSTNLITGFESSMSDLNKHKWQPASKLTDPDNIGDIEQLLTSSPIASTCHSTVTVEDVDEDAPLDEDKPAAKKLKTTTARAWKDAKKAQQSMLDDVVEEKERVVPYLDTLLQEAAEDWLIATNQPIDVLSHHEFKTMIDVASQAHNGIKILDKHTTRENIVARFWQIYQTFDSG</sequence>
<comment type="caution">
    <text evidence="2">The sequence shown here is derived from an EMBL/GenBank/DDBJ whole genome shotgun (WGS) entry which is preliminary data.</text>
</comment>
<dbReference type="OrthoDB" id="3256444at2759"/>
<feature type="chain" id="PRO_5040999076" evidence="1">
    <location>
        <begin position="22"/>
        <end position="192"/>
    </location>
</feature>
<gene>
    <name evidence="2" type="ORF">H1R20_g9559</name>
</gene>
<protein>
    <submittedName>
        <fullName evidence="2">Uncharacterized protein</fullName>
    </submittedName>
</protein>
<dbReference type="EMBL" id="JANBPK010000980">
    <property type="protein sequence ID" value="KAJ2927536.1"/>
    <property type="molecule type" value="Genomic_DNA"/>
</dbReference>
<evidence type="ECO:0000313" key="2">
    <source>
        <dbReference type="EMBL" id="KAJ2927536.1"/>
    </source>
</evidence>
<keyword evidence="1" id="KW-0732">Signal</keyword>